<proteinExistence type="predicted"/>
<reference evidence="1" key="1">
    <citation type="submission" date="2018-02" db="EMBL/GenBank/DDBJ databases">
        <title>Rhizophora mucronata_Transcriptome.</title>
        <authorList>
            <person name="Meera S.P."/>
            <person name="Sreeshan A."/>
            <person name="Augustine A."/>
        </authorList>
    </citation>
    <scope>NUCLEOTIDE SEQUENCE</scope>
    <source>
        <tissue evidence="1">Leaf</tissue>
    </source>
</reference>
<dbReference type="EMBL" id="GGEC01019321">
    <property type="protein sequence ID" value="MBW99804.1"/>
    <property type="molecule type" value="Transcribed_RNA"/>
</dbReference>
<dbReference type="AlphaFoldDB" id="A0A2P2K236"/>
<evidence type="ECO:0000313" key="1">
    <source>
        <dbReference type="EMBL" id="MBW99804.1"/>
    </source>
</evidence>
<accession>A0A2P2K236</accession>
<organism evidence="1">
    <name type="scientific">Rhizophora mucronata</name>
    <name type="common">Asiatic mangrove</name>
    <dbReference type="NCBI Taxonomy" id="61149"/>
    <lineage>
        <taxon>Eukaryota</taxon>
        <taxon>Viridiplantae</taxon>
        <taxon>Streptophyta</taxon>
        <taxon>Embryophyta</taxon>
        <taxon>Tracheophyta</taxon>
        <taxon>Spermatophyta</taxon>
        <taxon>Magnoliopsida</taxon>
        <taxon>eudicotyledons</taxon>
        <taxon>Gunneridae</taxon>
        <taxon>Pentapetalae</taxon>
        <taxon>rosids</taxon>
        <taxon>fabids</taxon>
        <taxon>Malpighiales</taxon>
        <taxon>Rhizophoraceae</taxon>
        <taxon>Rhizophora</taxon>
    </lineage>
</organism>
<sequence>MAVVALLFGSLVMVVAGGTFVVIAARFGIGTVEFVVSDSRSITFRCVDVRGHVQMVELAFHHVWLSKREP</sequence>
<protein>
    <submittedName>
        <fullName evidence="1">Uncharacterized protein MANES_12G075600</fullName>
    </submittedName>
</protein>
<name>A0A2P2K236_RHIMU</name>